<dbReference type="Gene3D" id="1.20.1260.30">
    <property type="match status" value="1"/>
</dbReference>
<keyword evidence="4" id="KW-0808">Transferase</keyword>
<protein>
    <recommendedName>
        <fullName evidence="2">site-specific DNA-methyltransferase (adenine-specific)</fullName>
        <ecNumber evidence="2">2.1.1.72</ecNumber>
    </recommendedName>
</protein>
<dbReference type="Proteomes" id="UP001589862">
    <property type="component" value="Unassembled WGS sequence"/>
</dbReference>
<dbReference type="EC" id="2.1.1.72" evidence="2"/>
<dbReference type="InterPro" id="IPR022749">
    <property type="entry name" value="D12N6_MeTrfase_N"/>
</dbReference>
<comment type="similarity">
    <text evidence="1">Belongs to the N(4)/N(6)-methyltransferase family.</text>
</comment>
<keyword evidence="3 10" id="KW-0489">Methyltransferase</keyword>
<dbReference type="SUPFAM" id="SSF53335">
    <property type="entry name" value="S-adenosyl-L-methionine-dependent methyltransferases"/>
    <property type="match status" value="1"/>
</dbReference>
<dbReference type="Pfam" id="PF20473">
    <property type="entry name" value="MmeI_Mtase"/>
    <property type="match status" value="1"/>
</dbReference>
<evidence type="ECO:0000256" key="3">
    <source>
        <dbReference type="ARBA" id="ARBA00022603"/>
    </source>
</evidence>
<organism evidence="10 11">
    <name type="scientific">Micrococcoides hystricis</name>
    <dbReference type="NCBI Taxonomy" id="1572761"/>
    <lineage>
        <taxon>Bacteria</taxon>
        <taxon>Bacillati</taxon>
        <taxon>Actinomycetota</taxon>
        <taxon>Actinomycetes</taxon>
        <taxon>Micrococcales</taxon>
        <taxon>Micrococcaceae</taxon>
        <taxon>Micrococcoides</taxon>
    </lineage>
</organism>
<evidence type="ECO:0000259" key="9">
    <source>
        <dbReference type="Pfam" id="PF20473"/>
    </source>
</evidence>
<feature type="domain" description="N6 adenine-specific DNA methyltransferase N-terminal" evidence="8">
    <location>
        <begin position="2"/>
        <end position="120"/>
    </location>
</feature>
<dbReference type="InterPro" id="IPR051537">
    <property type="entry name" value="DNA_Adenine_Mtase"/>
</dbReference>
<evidence type="ECO:0000256" key="2">
    <source>
        <dbReference type="ARBA" id="ARBA00011900"/>
    </source>
</evidence>
<reference evidence="10 11" key="1">
    <citation type="submission" date="2024-09" db="EMBL/GenBank/DDBJ databases">
        <authorList>
            <person name="Sun Q."/>
            <person name="Mori K."/>
        </authorList>
    </citation>
    <scope>NUCLEOTIDE SEQUENCE [LARGE SCALE GENOMIC DNA]</scope>
    <source>
        <strain evidence="10 11">NCAIM B.02604</strain>
    </source>
</reference>
<evidence type="ECO:0000313" key="10">
    <source>
        <dbReference type="EMBL" id="MFC0582969.1"/>
    </source>
</evidence>
<sequence>MNELRGSVDGWDFKSYVLGMLCYRFISENLATLIEKNEGEGFSYAELTDEQAEQIRGMMVDENLNETLEKVFQSIEGSSVGHASEDDLKGLFDDLDVNSTRLGNTVERRNEKLRKLLNAIGELDMGEQHDEGIDMFGDAYEFLMQVYASQAGKSGGEYYTPQEVSELLARLTVIGKKQVQRVYDPTCGSGNFLTETYLSLRRLENKVISELFAGQTSVSFDDVDISPIKVSLNKFYGLEINDFAVAVAGTALWIAELQANLETEMIVTRNIESLPLSDGGRVVHGNALETDWDEIIPAQDCDYIIGNPPFLGARNQSAEQKAEIKTVFEAIGATRNLGEIDYVAAWYAKATKYMGDHKVRSAFVSTNSICQGAQVANIWHPLYEQGIRIDFAHDTFKWANESNDQAAVYCVIVGFSKLGEQKSCTTTPISVVSLSFCIQKRSTLTSKMPQTFLFGTGLNVSKMSRRWGLETSKSMVATTCSHLKKKEISLN</sequence>
<comment type="caution">
    <text evidence="10">The sequence shown here is derived from an EMBL/GenBank/DDBJ whole genome shotgun (WGS) entry which is preliminary data.</text>
</comment>
<dbReference type="PROSITE" id="PS00092">
    <property type="entry name" value="N6_MTASE"/>
    <property type="match status" value="1"/>
</dbReference>
<dbReference type="PRINTS" id="PR00507">
    <property type="entry name" value="N12N6MTFRASE"/>
</dbReference>
<evidence type="ECO:0000256" key="5">
    <source>
        <dbReference type="ARBA" id="ARBA00022691"/>
    </source>
</evidence>
<dbReference type="GO" id="GO:0008168">
    <property type="term" value="F:methyltransferase activity"/>
    <property type="evidence" value="ECO:0007669"/>
    <property type="project" value="UniProtKB-KW"/>
</dbReference>
<feature type="domain" description="MmeI-like DNA-methyltransferase" evidence="9">
    <location>
        <begin position="179"/>
        <end position="421"/>
    </location>
</feature>
<dbReference type="Gene3D" id="3.40.50.150">
    <property type="entry name" value="Vaccinia Virus protein VP39"/>
    <property type="match status" value="1"/>
</dbReference>
<evidence type="ECO:0000313" key="11">
    <source>
        <dbReference type="Proteomes" id="UP001589862"/>
    </source>
</evidence>
<dbReference type="GO" id="GO:0032259">
    <property type="term" value="P:methylation"/>
    <property type="evidence" value="ECO:0007669"/>
    <property type="project" value="UniProtKB-KW"/>
</dbReference>
<dbReference type="Pfam" id="PF12161">
    <property type="entry name" value="HsdM_N"/>
    <property type="match status" value="1"/>
</dbReference>
<dbReference type="InterPro" id="IPR046816">
    <property type="entry name" value="MmeI_Mtase"/>
</dbReference>
<keyword evidence="5" id="KW-0949">S-adenosyl-L-methionine</keyword>
<dbReference type="PANTHER" id="PTHR42933:SF1">
    <property type="entry name" value="SITE-SPECIFIC DNA-METHYLTRANSFERASE (ADENINE-SPECIFIC)"/>
    <property type="match status" value="1"/>
</dbReference>
<dbReference type="EMBL" id="JBHLUB010000032">
    <property type="protein sequence ID" value="MFC0582969.1"/>
    <property type="molecule type" value="Genomic_DNA"/>
</dbReference>
<evidence type="ECO:0000256" key="1">
    <source>
        <dbReference type="ARBA" id="ARBA00006594"/>
    </source>
</evidence>
<comment type="catalytic activity">
    <reaction evidence="7">
        <text>a 2'-deoxyadenosine in DNA + S-adenosyl-L-methionine = an N(6)-methyl-2'-deoxyadenosine in DNA + S-adenosyl-L-homocysteine + H(+)</text>
        <dbReference type="Rhea" id="RHEA:15197"/>
        <dbReference type="Rhea" id="RHEA-COMP:12418"/>
        <dbReference type="Rhea" id="RHEA-COMP:12419"/>
        <dbReference type="ChEBI" id="CHEBI:15378"/>
        <dbReference type="ChEBI" id="CHEBI:57856"/>
        <dbReference type="ChEBI" id="CHEBI:59789"/>
        <dbReference type="ChEBI" id="CHEBI:90615"/>
        <dbReference type="ChEBI" id="CHEBI:90616"/>
        <dbReference type="EC" id="2.1.1.72"/>
    </reaction>
</comment>
<evidence type="ECO:0000259" key="8">
    <source>
        <dbReference type="Pfam" id="PF12161"/>
    </source>
</evidence>
<evidence type="ECO:0000256" key="6">
    <source>
        <dbReference type="ARBA" id="ARBA00022747"/>
    </source>
</evidence>
<keyword evidence="11" id="KW-1185">Reference proteome</keyword>
<dbReference type="InterPro" id="IPR029063">
    <property type="entry name" value="SAM-dependent_MTases_sf"/>
</dbReference>
<dbReference type="RefSeq" id="WP_377460555.1">
    <property type="nucleotide sequence ID" value="NZ_JBHLUB010000032.1"/>
</dbReference>
<evidence type="ECO:0000256" key="7">
    <source>
        <dbReference type="ARBA" id="ARBA00047942"/>
    </source>
</evidence>
<gene>
    <name evidence="10" type="ORF">ACFFFR_11380</name>
</gene>
<dbReference type="InterPro" id="IPR002052">
    <property type="entry name" value="DNA_methylase_N6_adenine_CS"/>
</dbReference>
<accession>A0ABV6PCX8</accession>
<keyword evidence="6" id="KW-0680">Restriction system</keyword>
<proteinExistence type="inferred from homology"/>
<dbReference type="InterPro" id="IPR038333">
    <property type="entry name" value="T1MK-like_N_sf"/>
</dbReference>
<name>A0ABV6PCX8_9MICC</name>
<dbReference type="PANTHER" id="PTHR42933">
    <property type="entry name" value="SLR6095 PROTEIN"/>
    <property type="match status" value="1"/>
</dbReference>
<evidence type="ECO:0000256" key="4">
    <source>
        <dbReference type="ARBA" id="ARBA00022679"/>
    </source>
</evidence>